<dbReference type="InterPro" id="IPR002935">
    <property type="entry name" value="SAM_O-MeTrfase"/>
</dbReference>
<dbReference type="STRING" id="1225476.A1D18_05875"/>
<name>A0A1J8PH16_9COXI</name>
<evidence type="ECO:0000313" key="4">
    <source>
        <dbReference type="EMBL" id="OIZ94365.1"/>
    </source>
</evidence>
<dbReference type="SUPFAM" id="SSF53335">
    <property type="entry name" value="S-adenosyl-L-methionine-dependent methyltransferases"/>
    <property type="match status" value="1"/>
</dbReference>
<comment type="caution">
    <text evidence="4">The sequence shown here is derived from an EMBL/GenBank/DDBJ whole genome shotgun (WGS) entry which is preliminary data.</text>
</comment>
<dbReference type="Proteomes" id="UP000183924">
    <property type="component" value="Unassembled WGS sequence"/>
</dbReference>
<sequence>MSNQNINLSDTLYQYMLSISLREPAILKSLRETTHQLSSHSMQISPEQGQLMGFLIELTSAVKTLEIGVYTGYSALVVALALPEIGKIIACDINKETTSIALDFWRKAGIAHKIDLKLAPALETLDNLIKQDHSNSFDFIFIDADKQNYLNYYARSLTLLRPGGLMLVDNVLWSGRVADTQAHDKQTLAIRTFNQAIYQDKRISVCLIPIGDGLTLIRKR</sequence>
<organism evidence="4 5">
    <name type="scientific">Candidatus Rickettsiella isopodorum</name>
    <dbReference type="NCBI Taxonomy" id="1225476"/>
    <lineage>
        <taxon>Bacteria</taxon>
        <taxon>Pseudomonadati</taxon>
        <taxon>Pseudomonadota</taxon>
        <taxon>Gammaproteobacteria</taxon>
        <taxon>Legionellales</taxon>
        <taxon>Coxiellaceae</taxon>
        <taxon>Rickettsiella</taxon>
    </lineage>
</organism>
<gene>
    <name evidence="4" type="ORF">A1D18_05875</name>
</gene>
<dbReference type="InterPro" id="IPR050362">
    <property type="entry name" value="Cation-dep_OMT"/>
</dbReference>
<keyword evidence="5" id="KW-1185">Reference proteome</keyword>
<dbReference type="EMBL" id="LUKY01000033">
    <property type="protein sequence ID" value="OIZ94365.1"/>
    <property type="molecule type" value="Genomic_DNA"/>
</dbReference>
<dbReference type="AlphaFoldDB" id="A0A1J8PH16"/>
<dbReference type="CDD" id="cd02440">
    <property type="entry name" value="AdoMet_MTases"/>
    <property type="match status" value="1"/>
</dbReference>
<dbReference type="RefSeq" id="WP_071662855.1">
    <property type="nucleotide sequence ID" value="NZ_LUKY01000033.1"/>
</dbReference>
<reference evidence="4 5" key="1">
    <citation type="submission" date="2016-03" db="EMBL/GenBank/DDBJ databases">
        <title>Comparative genomics of Rickettsiella.</title>
        <authorList>
            <person name="Chandler C."/>
            <person name="Wang Y."/>
        </authorList>
    </citation>
    <scope>NUCLEOTIDE SEQUENCE [LARGE SCALE GENOMIC DNA]</scope>
    <source>
        <strain evidence="4 5">RCFS May 2013</strain>
    </source>
</reference>
<dbReference type="InterPro" id="IPR029063">
    <property type="entry name" value="SAM-dependent_MTases_sf"/>
</dbReference>
<proteinExistence type="predicted"/>
<accession>A0A1J8PH16</accession>
<evidence type="ECO:0000313" key="5">
    <source>
        <dbReference type="Proteomes" id="UP000183924"/>
    </source>
</evidence>
<dbReference type="GO" id="GO:0032259">
    <property type="term" value="P:methylation"/>
    <property type="evidence" value="ECO:0007669"/>
    <property type="project" value="UniProtKB-KW"/>
</dbReference>
<dbReference type="GO" id="GO:0008171">
    <property type="term" value="F:O-methyltransferase activity"/>
    <property type="evidence" value="ECO:0007669"/>
    <property type="project" value="InterPro"/>
</dbReference>
<dbReference type="Pfam" id="PF01596">
    <property type="entry name" value="Methyltransf_3"/>
    <property type="match status" value="1"/>
</dbReference>
<evidence type="ECO:0000256" key="1">
    <source>
        <dbReference type="ARBA" id="ARBA00022603"/>
    </source>
</evidence>
<evidence type="ECO:0000256" key="2">
    <source>
        <dbReference type="ARBA" id="ARBA00022679"/>
    </source>
</evidence>
<dbReference type="PANTHER" id="PTHR10509:SF14">
    <property type="entry name" value="CAFFEOYL-COA O-METHYLTRANSFERASE 3-RELATED"/>
    <property type="match status" value="1"/>
</dbReference>
<evidence type="ECO:0000256" key="3">
    <source>
        <dbReference type="ARBA" id="ARBA00022691"/>
    </source>
</evidence>
<dbReference type="PANTHER" id="PTHR10509">
    <property type="entry name" value="O-METHYLTRANSFERASE-RELATED"/>
    <property type="match status" value="1"/>
</dbReference>
<keyword evidence="2 4" id="KW-0808">Transferase</keyword>
<dbReference type="PROSITE" id="PS51682">
    <property type="entry name" value="SAM_OMT_I"/>
    <property type="match status" value="1"/>
</dbReference>
<protein>
    <submittedName>
        <fullName evidence="4">SAM-dependent methyltransferase</fullName>
    </submittedName>
</protein>
<dbReference type="Gene3D" id="3.40.50.150">
    <property type="entry name" value="Vaccinia Virus protein VP39"/>
    <property type="match status" value="1"/>
</dbReference>
<keyword evidence="1 4" id="KW-0489">Methyltransferase</keyword>
<keyword evidence="3" id="KW-0949">S-adenosyl-L-methionine</keyword>
<dbReference type="GO" id="GO:0008757">
    <property type="term" value="F:S-adenosylmethionine-dependent methyltransferase activity"/>
    <property type="evidence" value="ECO:0007669"/>
    <property type="project" value="TreeGrafter"/>
</dbReference>
<dbReference type="OrthoDB" id="9799672at2"/>